<sequence length="488" mass="52921">MSSPPANIAAASSVVRNALATPPSRDSHIEPHPSHLPPSPPLSPKRRVQSTVDRLISILRLHKAGKPQQATESESDWRTFRLSPHEFAELGERLEREEEGLRGWYEDRVRYDYEPRAAGGEYVLRMPSATHEGFIARVEDGIARAIAALVERLGGGGSGDGEGDDDVKAAGCVREVYKGRSTTLELHAPELENSSQETRASGVEGEGDVVVRRSPDATFYHPAQPHLPTTVLEVSYSQSRKDLLRLAESYIVDSRHAVRCVIGLDIPYTSPVGKRSRRDSAKKNAAAPGPKGEDRVATLSIWRPGTETNDEGDEVGICRLDIDTVPFRNADGSACEGAFNLSIADVLPPSVSSTLPPSATSESISIPFSTLASFLTAAETSTSASASATAATSTVSSSAAPTKFRKRKRTPSEELSSGREEEYKRQEEADLEKEGSADWDWRARSRRRRLAAGHDAGRDVELNVEVVVPERRRGLRRRGSGRSVGGAS</sequence>
<evidence type="ECO:0000256" key="1">
    <source>
        <dbReference type="SAM" id="MobiDB-lite"/>
    </source>
</evidence>
<dbReference type="Proteomes" id="UP001324427">
    <property type="component" value="Unassembled WGS sequence"/>
</dbReference>
<feature type="region of interest" description="Disordered" evidence="1">
    <location>
        <begin position="384"/>
        <end position="488"/>
    </location>
</feature>
<evidence type="ECO:0000313" key="2">
    <source>
        <dbReference type="EMBL" id="KAK4543761.1"/>
    </source>
</evidence>
<dbReference type="AlphaFoldDB" id="A0AAV9JEY9"/>
<feature type="region of interest" description="Disordered" evidence="1">
    <location>
        <begin position="18"/>
        <end position="46"/>
    </location>
</feature>
<feature type="compositionally biased region" description="Pro residues" evidence="1">
    <location>
        <begin position="34"/>
        <end position="43"/>
    </location>
</feature>
<feature type="region of interest" description="Disordered" evidence="1">
    <location>
        <begin position="271"/>
        <end position="297"/>
    </location>
</feature>
<proteinExistence type="predicted"/>
<organism evidence="2 3">
    <name type="scientific">Oleoguttula mirabilis</name>
    <dbReference type="NCBI Taxonomy" id="1507867"/>
    <lineage>
        <taxon>Eukaryota</taxon>
        <taxon>Fungi</taxon>
        <taxon>Dikarya</taxon>
        <taxon>Ascomycota</taxon>
        <taxon>Pezizomycotina</taxon>
        <taxon>Dothideomycetes</taxon>
        <taxon>Dothideomycetidae</taxon>
        <taxon>Mycosphaerellales</taxon>
        <taxon>Teratosphaeriaceae</taxon>
        <taxon>Oleoguttula</taxon>
    </lineage>
</organism>
<feature type="compositionally biased region" description="Basic and acidic residues" evidence="1">
    <location>
        <begin position="410"/>
        <end position="443"/>
    </location>
</feature>
<name>A0AAV9JEY9_9PEZI</name>
<evidence type="ECO:0000313" key="3">
    <source>
        <dbReference type="Proteomes" id="UP001324427"/>
    </source>
</evidence>
<reference evidence="2 3" key="1">
    <citation type="submission" date="2021-11" db="EMBL/GenBank/DDBJ databases">
        <title>Black yeast isolated from Biological Soil Crust.</title>
        <authorList>
            <person name="Kurbessoian T."/>
        </authorList>
    </citation>
    <scope>NUCLEOTIDE SEQUENCE [LARGE SCALE GENOMIC DNA]</scope>
    <source>
        <strain evidence="2 3">CCFEE 5522</strain>
    </source>
</reference>
<feature type="compositionally biased region" description="Low complexity" evidence="1">
    <location>
        <begin position="384"/>
        <end position="400"/>
    </location>
</feature>
<comment type="caution">
    <text evidence="2">The sequence shown here is derived from an EMBL/GenBank/DDBJ whole genome shotgun (WGS) entry which is preliminary data.</text>
</comment>
<gene>
    <name evidence="2" type="ORF">LTR36_004794</name>
</gene>
<protein>
    <submittedName>
        <fullName evidence="2">Uncharacterized protein</fullName>
    </submittedName>
</protein>
<dbReference type="EMBL" id="JAVFHQ010000029">
    <property type="protein sequence ID" value="KAK4543761.1"/>
    <property type="molecule type" value="Genomic_DNA"/>
</dbReference>
<accession>A0AAV9JEY9</accession>
<keyword evidence="3" id="KW-1185">Reference proteome</keyword>